<accession>A0A8S5R8X0</accession>
<evidence type="ECO:0000313" key="1">
    <source>
        <dbReference type="EMBL" id="DAE27412.1"/>
    </source>
</evidence>
<organism evidence="1">
    <name type="scientific">virus sp. ctIVh9</name>
    <dbReference type="NCBI Taxonomy" id="2826797"/>
    <lineage>
        <taxon>Viruses</taxon>
    </lineage>
</organism>
<dbReference type="EMBL" id="BK015838">
    <property type="protein sequence ID" value="DAE27412.1"/>
    <property type="molecule type" value="Genomic_DNA"/>
</dbReference>
<name>A0A8S5R8X0_9VIRU</name>
<protein>
    <submittedName>
        <fullName evidence="1">Tail collar fiber protein</fullName>
    </submittedName>
</protein>
<proteinExistence type="predicted"/>
<reference evidence="1" key="1">
    <citation type="journal article" date="2021" name="Proc. Natl. Acad. Sci. U.S.A.">
        <title>A Catalog of Tens of Thousands of Viruses from Human Metagenomes Reveals Hidden Associations with Chronic Diseases.</title>
        <authorList>
            <person name="Tisza M.J."/>
            <person name="Buck C.B."/>
        </authorList>
    </citation>
    <scope>NUCLEOTIDE SEQUENCE</scope>
    <source>
        <strain evidence="1">CtIVh9</strain>
    </source>
</reference>
<sequence length="439" mass="46779">MASKTLGSETIVQSMLRSNSVLVEIDGNVRRISLENLMNAINTGNEQLLRQVAWGIPLKHKVQSSTAYGVVGNTAAWAEYKRMSGRYLVNNAGKASKLSPTNSGVFADGTALDESKGHVMFISPRLYFLVKTDSVSGIPYLWLSMYPIGGHYIGGANGGEYNCIGAYKGSMSGSALVSRSGVSPAGSKTINAFWSAAQVNGKDWGLTDYDQRKLIMMLGLSEYGDTNIQAKLGYGVSGSSNLDLWGAAASLKTGATKSLGDNWGKIGISLVNGSITGVNCSRVNMMGIEDPYGWQWEDIQGVYCGNSANDTQDGTEIFIYKGNRLPTTAEVSTHPNGEYRQATRLTTSGYVQEIMAGDNFDIFPAKIGGGSTSYWADYSWANNTGQLVFWGGSADVGAGCGLASAYSSHAWSHSYAIAGSRLAYYGNLTFVTGAELMAS</sequence>